<evidence type="ECO:0000256" key="3">
    <source>
        <dbReference type="ARBA" id="ARBA00023295"/>
    </source>
</evidence>
<reference evidence="8" key="1">
    <citation type="journal article" date="2011" name="J. Bacteriol.">
        <title>Genome sequences of eight morphologically diverse alphaproteobacteria.</title>
        <authorList>
            <consortium name="US DOE Joint Genome Institute"/>
            <person name="Brown P.J."/>
            <person name="Kysela D.T."/>
            <person name="Buechlein A."/>
            <person name="Hemmerich C."/>
            <person name="Brun Y.V."/>
        </authorList>
    </citation>
    <scope>NUCLEOTIDE SEQUENCE [LARGE SCALE GENOMIC DNA]</scope>
    <source>
        <strain evidence="8">ATCC 49814 / DSM 5838 / IFAM 1418</strain>
    </source>
</reference>
<dbReference type="Gene3D" id="3.20.20.80">
    <property type="entry name" value="Glycosidases"/>
    <property type="match status" value="1"/>
</dbReference>
<dbReference type="GO" id="GO:0045493">
    <property type="term" value="P:xylan catabolic process"/>
    <property type="evidence" value="ECO:0007669"/>
    <property type="project" value="UniProtKB-KW"/>
</dbReference>
<keyword evidence="3 5" id="KW-0326">Glycosidase</keyword>
<dbReference type="CAZy" id="GH10">
    <property type="family name" value="Glycoside Hydrolase Family 10"/>
</dbReference>
<dbReference type="PRINTS" id="PR00134">
    <property type="entry name" value="GLHYDRLASE10"/>
</dbReference>
<name>C6XQH5_HIRBI</name>
<dbReference type="OrthoDB" id="9815836at2"/>
<dbReference type="Pfam" id="PF00331">
    <property type="entry name" value="Glyco_hydro_10"/>
    <property type="match status" value="1"/>
</dbReference>
<comment type="similarity">
    <text evidence="5">Belongs to the glycosyl hydrolase 10 (cellulase F) family.</text>
</comment>
<dbReference type="STRING" id="582402.Hbal_2801"/>
<accession>C6XQH5</accession>
<organism evidence="7 8">
    <name type="scientific">Hirschia baltica (strain ATCC 49814 / DSM 5838 / IFAM 1418)</name>
    <dbReference type="NCBI Taxonomy" id="582402"/>
    <lineage>
        <taxon>Bacteria</taxon>
        <taxon>Pseudomonadati</taxon>
        <taxon>Pseudomonadota</taxon>
        <taxon>Alphaproteobacteria</taxon>
        <taxon>Hyphomonadales</taxon>
        <taxon>Hyphomonadaceae</taxon>
        <taxon>Hirschia</taxon>
    </lineage>
</organism>
<dbReference type="SUPFAM" id="SSF51445">
    <property type="entry name" value="(Trans)glycosidases"/>
    <property type="match status" value="1"/>
</dbReference>
<comment type="catalytic activity">
    <reaction evidence="5">
        <text>Endohydrolysis of (1-&gt;4)-beta-D-xylosidic linkages in xylans.</text>
        <dbReference type="EC" id="3.2.1.8"/>
    </reaction>
</comment>
<dbReference type="EC" id="3.2.1.8" evidence="5"/>
<dbReference type="EMBL" id="CP001678">
    <property type="protein sequence ID" value="ACT60474.1"/>
    <property type="molecule type" value="Genomic_DNA"/>
</dbReference>
<evidence type="ECO:0000259" key="6">
    <source>
        <dbReference type="PROSITE" id="PS51760"/>
    </source>
</evidence>
<dbReference type="SMR" id="C6XQH5"/>
<evidence type="ECO:0000313" key="8">
    <source>
        <dbReference type="Proteomes" id="UP000002745"/>
    </source>
</evidence>
<evidence type="ECO:0000313" key="7">
    <source>
        <dbReference type="EMBL" id="ACT60474.1"/>
    </source>
</evidence>
<proteinExistence type="inferred from homology"/>
<dbReference type="InterPro" id="IPR017853">
    <property type="entry name" value="GH"/>
</dbReference>
<dbReference type="Proteomes" id="UP000002745">
    <property type="component" value="Chromosome"/>
</dbReference>
<keyword evidence="8" id="KW-1185">Reference proteome</keyword>
<sequence>MKFHLVTASILSLFLVACSEKSPSVTTDARPLEQAQTSLKDAYIDAFLIGAALNEDQIYERDSEVDDIITSQFNSIVAENCMKAENIHPEEDDFFWEEADAFIAFGLKNEMSIIGHTLAWHSQTPDWLFVDENGEDVSRDVLLERMQNHITTIMQRYKGKVKGWDVVNEAILDDGSMRESKFYEIIGPDWVEKMFIFANQADPDAELYYNDYSMAIPEKREGAYALVKGMQDKGIRVDGIGMQGHINLDGPTLEAFEESLLRFAELGQVMITELDVTVLPWPGTEVGAEVSMSVEFQDEFNPYRNGLTPAVEAHLHKRYVEMFSLFHKHADKIDRVTLWGVTDANSWRNDWPMDGRTDYPLLFDRANKPKPFVQEIITITN</sequence>
<dbReference type="InterPro" id="IPR001000">
    <property type="entry name" value="GH10_dom"/>
</dbReference>
<evidence type="ECO:0000256" key="5">
    <source>
        <dbReference type="RuleBase" id="RU361174"/>
    </source>
</evidence>
<evidence type="ECO:0000256" key="2">
    <source>
        <dbReference type="ARBA" id="ARBA00023277"/>
    </source>
</evidence>
<dbReference type="PANTHER" id="PTHR31490">
    <property type="entry name" value="GLYCOSYL HYDROLASE"/>
    <property type="match status" value="1"/>
</dbReference>
<keyword evidence="2 5" id="KW-0119">Carbohydrate metabolism</keyword>
<protein>
    <recommendedName>
        <fullName evidence="5">Beta-xylanase</fullName>
        <ecNumber evidence="5">3.2.1.8</ecNumber>
    </recommendedName>
</protein>
<dbReference type="SMART" id="SM00633">
    <property type="entry name" value="Glyco_10"/>
    <property type="match status" value="1"/>
</dbReference>
<dbReference type="HOGENOM" id="CLU_020161_6_1_5"/>
<gene>
    <name evidence="7" type="ordered locus">Hbal_2801</name>
</gene>
<feature type="domain" description="GH10" evidence="6">
    <location>
        <begin position="33"/>
        <end position="379"/>
    </location>
</feature>
<keyword evidence="1 5" id="KW-0378">Hydrolase</keyword>
<dbReference type="PROSITE" id="PS51257">
    <property type="entry name" value="PROKAR_LIPOPROTEIN"/>
    <property type="match status" value="1"/>
</dbReference>
<dbReference type="eggNOG" id="COG3693">
    <property type="taxonomic scope" value="Bacteria"/>
</dbReference>
<evidence type="ECO:0000256" key="4">
    <source>
        <dbReference type="ARBA" id="ARBA00023326"/>
    </source>
</evidence>
<dbReference type="InterPro" id="IPR044846">
    <property type="entry name" value="GH10"/>
</dbReference>
<dbReference type="RefSeq" id="WP_015828624.1">
    <property type="nucleotide sequence ID" value="NC_012982.1"/>
</dbReference>
<dbReference type="PANTHER" id="PTHR31490:SF90">
    <property type="entry name" value="ENDO-1,4-BETA-XYLANASE A"/>
    <property type="match status" value="1"/>
</dbReference>
<keyword evidence="4 5" id="KW-0624">Polysaccharide degradation</keyword>
<dbReference type="KEGG" id="hba:Hbal_2801"/>
<keyword evidence="7" id="KW-0858">Xylan degradation</keyword>
<dbReference type="GO" id="GO:0031176">
    <property type="term" value="F:endo-1,4-beta-xylanase activity"/>
    <property type="evidence" value="ECO:0007669"/>
    <property type="project" value="UniProtKB-EC"/>
</dbReference>
<dbReference type="AlphaFoldDB" id="C6XQH5"/>
<evidence type="ECO:0000256" key="1">
    <source>
        <dbReference type="ARBA" id="ARBA00022801"/>
    </source>
</evidence>
<dbReference type="PROSITE" id="PS51760">
    <property type="entry name" value="GH10_2"/>
    <property type="match status" value="1"/>
</dbReference>